<keyword evidence="1" id="KW-0175">Coiled coil</keyword>
<name>A0A9P8PX36_WICPI</name>
<dbReference type="Pfam" id="PF08514">
    <property type="entry name" value="STAG"/>
    <property type="match status" value="1"/>
</dbReference>
<organism evidence="4 5">
    <name type="scientific">Wickerhamomyces pijperi</name>
    <name type="common">Yeast</name>
    <name type="synonym">Pichia pijperi</name>
    <dbReference type="NCBI Taxonomy" id="599730"/>
    <lineage>
        <taxon>Eukaryota</taxon>
        <taxon>Fungi</taxon>
        <taxon>Dikarya</taxon>
        <taxon>Ascomycota</taxon>
        <taxon>Saccharomycotina</taxon>
        <taxon>Saccharomycetes</taxon>
        <taxon>Phaffomycetales</taxon>
        <taxon>Wickerhamomycetaceae</taxon>
        <taxon>Wickerhamomyces</taxon>
    </lineage>
</organism>
<dbReference type="SUPFAM" id="SSF48371">
    <property type="entry name" value="ARM repeat"/>
    <property type="match status" value="1"/>
</dbReference>
<dbReference type="AlphaFoldDB" id="A0A9P8PX36"/>
<accession>A0A9P8PX36</accession>
<feature type="domain" description="SCD" evidence="3">
    <location>
        <begin position="137"/>
        <end position="224"/>
    </location>
</feature>
<dbReference type="PANTHER" id="PTHR11199:SF0">
    <property type="entry name" value="LD34181P-RELATED"/>
    <property type="match status" value="1"/>
</dbReference>
<dbReference type="InterPro" id="IPR039662">
    <property type="entry name" value="Cohesin_Scc3/SA"/>
</dbReference>
<dbReference type="Pfam" id="PF21581">
    <property type="entry name" value="SCD"/>
    <property type="match status" value="1"/>
</dbReference>
<dbReference type="EMBL" id="JAEUBG010004803">
    <property type="protein sequence ID" value="KAH3680038.1"/>
    <property type="molecule type" value="Genomic_DNA"/>
</dbReference>
<dbReference type="InterPro" id="IPR011989">
    <property type="entry name" value="ARM-like"/>
</dbReference>
<comment type="caution">
    <text evidence="4">The sequence shown here is derived from an EMBL/GenBank/DDBJ whole genome shotgun (WGS) entry which is preliminary data.</text>
</comment>
<evidence type="ECO:0000256" key="1">
    <source>
        <dbReference type="SAM" id="Coils"/>
    </source>
</evidence>
<dbReference type="OrthoDB" id="498590at2759"/>
<keyword evidence="5" id="KW-1185">Reference proteome</keyword>
<evidence type="ECO:0000313" key="5">
    <source>
        <dbReference type="Proteomes" id="UP000774326"/>
    </source>
</evidence>
<protein>
    <recommendedName>
        <fullName evidence="3">SCD domain-containing protein</fullName>
    </recommendedName>
</protein>
<reference evidence="4" key="1">
    <citation type="journal article" date="2021" name="Open Biol.">
        <title>Shared evolutionary footprints suggest mitochondrial oxidative damage underlies multiple complex I losses in fungi.</title>
        <authorList>
            <person name="Schikora-Tamarit M.A."/>
            <person name="Marcet-Houben M."/>
            <person name="Nosek J."/>
            <person name="Gabaldon T."/>
        </authorList>
    </citation>
    <scope>NUCLEOTIDE SEQUENCE</scope>
    <source>
        <strain evidence="4">CBS2887</strain>
    </source>
</reference>
<dbReference type="InterPro" id="IPR020839">
    <property type="entry name" value="SCD"/>
</dbReference>
<dbReference type="Gene3D" id="1.25.10.10">
    <property type="entry name" value="Leucine-rich Repeat Variant"/>
    <property type="match status" value="1"/>
</dbReference>
<dbReference type="GO" id="GO:0005634">
    <property type="term" value="C:nucleus"/>
    <property type="evidence" value="ECO:0007669"/>
    <property type="project" value="TreeGrafter"/>
</dbReference>
<evidence type="ECO:0000313" key="4">
    <source>
        <dbReference type="EMBL" id="KAH3680038.1"/>
    </source>
</evidence>
<feature type="coiled-coil region" evidence="1">
    <location>
        <begin position="78"/>
        <end position="121"/>
    </location>
</feature>
<evidence type="ECO:0000259" key="3">
    <source>
        <dbReference type="PROSITE" id="PS51425"/>
    </source>
</evidence>
<feature type="compositionally biased region" description="Acidic residues" evidence="2">
    <location>
        <begin position="841"/>
        <end position="860"/>
    </location>
</feature>
<reference evidence="4" key="2">
    <citation type="submission" date="2021-01" db="EMBL/GenBank/DDBJ databases">
        <authorList>
            <person name="Schikora-Tamarit M.A."/>
        </authorList>
    </citation>
    <scope>NUCLEOTIDE SEQUENCE</scope>
    <source>
        <strain evidence="4">CBS2887</strain>
    </source>
</reference>
<gene>
    <name evidence="4" type="ORF">WICPIJ_008419</name>
</gene>
<dbReference type="InterPro" id="IPR016024">
    <property type="entry name" value="ARM-type_fold"/>
</dbReference>
<sequence length="860" mass="99125">QIVNICDEKGLLYENVKLGEDEDEEEEEEQQEQQEDATNVIEDLLVWLSSLSVSSIRALRYTSTLCLYTIETTLCHVIKQMNNSLEVFKKQLDLETAKKQNKTVKSRIEQINKNIETYTNQSMILDSFIQDILNTTFIHRFKDIDHTIRSDSMSALGDWMNIYPEFFFKVTYLKYLGWVLSDENNQVRMQVVKTLVKLLRNKSVAIGSGLRQFLERFKGRVIEMASYDVDIHVKLNTVNLLVEINNNGTLDDSEIASIVSLISNQDLFENKSPMNVKFVHSLLSFISNVETEKTVEALEAVKEIELPFGLEVVRYVTLIRLLEDSDDEEEENLEGNASGLNLSQITKIGEVVFQLARYSSNWEDLLKFFIFDVNNHAELKQSTNSELFELLDLTDVERTKILQLILGNIRYLSETKDEDQMRLFVKNSRSILKRLEATVDYSTFIQAFNVVGPQDFEFDVNEYNEIVTQLVKYFKENNIEALFMEFTLLFKNLAKTGNEAGSLVVVDMINETLIKFVKTVDSIVALEEGGVTDQEELYSGLTEDYVMKLVSVGKSFDVSSVLKEFGKFAKLFDSGNDQLVVATFQLLISAVSWRLNTLNSTNQEFDAMEEFTYISKIMSQYLFILERNSTALEDYNEDLRYQVFLSFADFHRIIKNYFDSAPFHVQNIDKFKDLELGSFKLDDSLVAKIQELFLIKEFNLSSLYDVELERFDEESLDFKKFTTTIELPGVHSDEEQDEDEINSRELKKQEIIWEHEKQLVLITSKILDLVKLNVLEKSMVSRLKLNKDQLGELFPLLFVDTESFEADADVDVDDTVADTQPTTPLNELDADEAAAQKELVDQAEDVNMEDSEIPEIEMEE</sequence>
<dbReference type="GO" id="GO:0000785">
    <property type="term" value="C:chromatin"/>
    <property type="evidence" value="ECO:0007669"/>
    <property type="project" value="TreeGrafter"/>
</dbReference>
<dbReference type="GO" id="GO:0007062">
    <property type="term" value="P:sister chromatid cohesion"/>
    <property type="evidence" value="ECO:0007669"/>
    <property type="project" value="UniProtKB-ARBA"/>
</dbReference>
<dbReference type="PANTHER" id="PTHR11199">
    <property type="entry name" value="STROMAL ANTIGEN"/>
    <property type="match status" value="1"/>
</dbReference>
<dbReference type="PROSITE" id="PS51425">
    <property type="entry name" value="SCD"/>
    <property type="match status" value="1"/>
</dbReference>
<feature type="region of interest" description="Disordered" evidence="2">
    <location>
        <begin position="840"/>
        <end position="860"/>
    </location>
</feature>
<evidence type="ECO:0000256" key="2">
    <source>
        <dbReference type="SAM" id="MobiDB-lite"/>
    </source>
</evidence>
<dbReference type="InterPro" id="IPR013721">
    <property type="entry name" value="STAG"/>
</dbReference>
<dbReference type="Proteomes" id="UP000774326">
    <property type="component" value="Unassembled WGS sequence"/>
</dbReference>
<dbReference type="GO" id="GO:0003682">
    <property type="term" value="F:chromatin binding"/>
    <property type="evidence" value="ECO:0007669"/>
    <property type="project" value="TreeGrafter"/>
</dbReference>
<feature type="non-terminal residue" evidence="4">
    <location>
        <position position="1"/>
    </location>
</feature>
<dbReference type="GO" id="GO:0008278">
    <property type="term" value="C:cohesin complex"/>
    <property type="evidence" value="ECO:0007669"/>
    <property type="project" value="TreeGrafter"/>
</dbReference>
<proteinExistence type="predicted"/>